<name>A0A7D6V7D4_9NOCA</name>
<dbReference type="Pfam" id="PF08241">
    <property type="entry name" value="Methyltransf_11"/>
    <property type="match status" value="1"/>
</dbReference>
<dbReference type="GO" id="GO:0032259">
    <property type="term" value="P:methylation"/>
    <property type="evidence" value="ECO:0007669"/>
    <property type="project" value="UniProtKB-KW"/>
</dbReference>
<dbReference type="AlphaFoldDB" id="A0A7D6V7D4"/>
<proteinExistence type="predicted"/>
<keyword evidence="3" id="KW-1185">Reference proteome</keyword>
<organism evidence="2 3">
    <name type="scientific">Nocardia huaxiensis</name>
    <dbReference type="NCBI Taxonomy" id="2755382"/>
    <lineage>
        <taxon>Bacteria</taxon>
        <taxon>Bacillati</taxon>
        <taxon>Actinomycetota</taxon>
        <taxon>Actinomycetes</taxon>
        <taxon>Mycobacteriales</taxon>
        <taxon>Nocardiaceae</taxon>
        <taxon>Nocardia</taxon>
    </lineage>
</organism>
<dbReference type="InterPro" id="IPR029063">
    <property type="entry name" value="SAM-dependent_MTases_sf"/>
</dbReference>
<evidence type="ECO:0000259" key="1">
    <source>
        <dbReference type="Pfam" id="PF08241"/>
    </source>
</evidence>
<dbReference type="RefSeq" id="WP_181579439.1">
    <property type="nucleotide sequence ID" value="NZ_CP059399.1"/>
</dbReference>
<dbReference type="CDD" id="cd02440">
    <property type="entry name" value="AdoMet_MTases"/>
    <property type="match status" value="1"/>
</dbReference>
<protein>
    <submittedName>
        <fullName evidence="2">Methyltransferase domain-containing protein</fullName>
    </submittedName>
</protein>
<gene>
    <name evidence="2" type="ORF">H0264_22875</name>
</gene>
<dbReference type="SUPFAM" id="SSF53335">
    <property type="entry name" value="S-adenosyl-L-methionine-dependent methyltransferases"/>
    <property type="match status" value="1"/>
</dbReference>
<evidence type="ECO:0000313" key="2">
    <source>
        <dbReference type="EMBL" id="QLY28231.1"/>
    </source>
</evidence>
<dbReference type="EMBL" id="CP059399">
    <property type="protein sequence ID" value="QLY28231.1"/>
    <property type="molecule type" value="Genomic_DNA"/>
</dbReference>
<evidence type="ECO:0000313" key="3">
    <source>
        <dbReference type="Proteomes" id="UP000515512"/>
    </source>
</evidence>
<dbReference type="PANTHER" id="PTHR43591:SF57">
    <property type="entry name" value="METHYLTRANSFERASE DOMAIN-CONTAINING PROTEIN-RELATED"/>
    <property type="match status" value="1"/>
</dbReference>
<feature type="domain" description="Methyltransferase type 11" evidence="1">
    <location>
        <begin position="47"/>
        <end position="142"/>
    </location>
</feature>
<keyword evidence="2" id="KW-0808">Transferase</keyword>
<dbReference type="Proteomes" id="UP000515512">
    <property type="component" value="Chromosome"/>
</dbReference>
<dbReference type="KEGG" id="nhu:H0264_22875"/>
<dbReference type="GO" id="GO:0008757">
    <property type="term" value="F:S-adenosylmethionine-dependent methyltransferase activity"/>
    <property type="evidence" value="ECO:0007669"/>
    <property type="project" value="InterPro"/>
</dbReference>
<dbReference type="InterPro" id="IPR013216">
    <property type="entry name" value="Methyltransf_11"/>
</dbReference>
<accession>A0A7D6V7D4</accession>
<dbReference type="PANTHER" id="PTHR43591">
    <property type="entry name" value="METHYLTRANSFERASE"/>
    <property type="match status" value="1"/>
</dbReference>
<sequence>MSVNPLAGVGAWDNVADGYDEFAAPMMEPFALRALEIADPAPGARIVDVATGTGLLAFAAAERGTEVQALDFSAAMIDRVRARAEAKGVTDLVAVVGDGQALPYGDDTFDAGFSMFGLMFFPDRARGFAELRRVLRPGGIAVVASWAPIAESPLMSLLFGAYQAGIPDFPAPRPNPDSLENPEVFESELAASGFTEIRVRPQSVAVAYDSAAELWEGITRHSAALQLTRRRTAAATWKAQEDIMIRYLEENYRPGEELSTTAWLGSGRKPATTI</sequence>
<reference evidence="2 3" key="1">
    <citation type="submission" date="2020-07" db="EMBL/GenBank/DDBJ databases">
        <authorList>
            <person name="Zhuang K."/>
            <person name="Ran Y."/>
        </authorList>
    </citation>
    <scope>NUCLEOTIDE SEQUENCE [LARGE SCALE GENOMIC DNA]</scope>
    <source>
        <strain evidence="2 3">WCH-YHL-001</strain>
    </source>
</reference>
<dbReference type="Gene3D" id="3.40.50.150">
    <property type="entry name" value="Vaccinia Virus protein VP39"/>
    <property type="match status" value="1"/>
</dbReference>
<keyword evidence="2" id="KW-0489">Methyltransferase</keyword>